<dbReference type="EMBL" id="AP015037">
    <property type="protein sequence ID" value="BAT86353.1"/>
    <property type="molecule type" value="Genomic_DNA"/>
</dbReference>
<sequence>MNKFIKARIDWLFILGIYSVKFCSRQQERTPSCQATTKLTIQCTNRFLSPFSQITYQIRVLSHSAFPEKLHFKNYYT</sequence>
<evidence type="ECO:0008006" key="4">
    <source>
        <dbReference type="Google" id="ProtNLM"/>
    </source>
</evidence>
<name>A0A0S3S0Q2_PHAAN</name>
<dbReference type="AlphaFoldDB" id="A0A0S3S0Q2"/>
<gene>
    <name evidence="2" type="primary">Vigan.04G399300</name>
    <name evidence="2" type="ORF">VIGAN_04399300</name>
</gene>
<protein>
    <recommendedName>
        <fullName evidence="4">Secreted protein</fullName>
    </recommendedName>
</protein>
<keyword evidence="3" id="KW-1185">Reference proteome</keyword>
<feature type="signal peptide" evidence="1">
    <location>
        <begin position="1"/>
        <end position="19"/>
    </location>
</feature>
<evidence type="ECO:0000256" key="1">
    <source>
        <dbReference type="SAM" id="SignalP"/>
    </source>
</evidence>
<dbReference type="Proteomes" id="UP000291084">
    <property type="component" value="Chromosome 4"/>
</dbReference>
<accession>A0A0S3S0Q2</accession>
<evidence type="ECO:0000313" key="2">
    <source>
        <dbReference type="EMBL" id="BAT86353.1"/>
    </source>
</evidence>
<reference evidence="2 3" key="1">
    <citation type="journal article" date="2015" name="Sci. Rep.">
        <title>The power of single molecule real-time sequencing technology in the de novo assembly of a eukaryotic genome.</title>
        <authorList>
            <person name="Sakai H."/>
            <person name="Naito K."/>
            <person name="Ogiso-Tanaka E."/>
            <person name="Takahashi Y."/>
            <person name="Iseki K."/>
            <person name="Muto C."/>
            <person name="Satou K."/>
            <person name="Teruya K."/>
            <person name="Shiroma A."/>
            <person name="Shimoji M."/>
            <person name="Hirano T."/>
            <person name="Itoh T."/>
            <person name="Kaga A."/>
            <person name="Tomooka N."/>
        </authorList>
    </citation>
    <scope>NUCLEOTIDE SEQUENCE [LARGE SCALE GENOMIC DNA]</scope>
    <source>
        <strain evidence="3">cv. Shumari</strain>
    </source>
</reference>
<evidence type="ECO:0000313" key="3">
    <source>
        <dbReference type="Proteomes" id="UP000291084"/>
    </source>
</evidence>
<proteinExistence type="predicted"/>
<organism evidence="2 3">
    <name type="scientific">Vigna angularis var. angularis</name>
    <dbReference type="NCBI Taxonomy" id="157739"/>
    <lineage>
        <taxon>Eukaryota</taxon>
        <taxon>Viridiplantae</taxon>
        <taxon>Streptophyta</taxon>
        <taxon>Embryophyta</taxon>
        <taxon>Tracheophyta</taxon>
        <taxon>Spermatophyta</taxon>
        <taxon>Magnoliopsida</taxon>
        <taxon>eudicotyledons</taxon>
        <taxon>Gunneridae</taxon>
        <taxon>Pentapetalae</taxon>
        <taxon>rosids</taxon>
        <taxon>fabids</taxon>
        <taxon>Fabales</taxon>
        <taxon>Fabaceae</taxon>
        <taxon>Papilionoideae</taxon>
        <taxon>50 kb inversion clade</taxon>
        <taxon>NPAAA clade</taxon>
        <taxon>indigoferoid/millettioid clade</taxon>
        <taxon>Phaseoleae</taxon>
        <taxon>Vigna</taxon>
    </lineage>
</organism>
<keyword evidence="1" id="KW-0732">Signal</keyword>
<feature type="chain" id="PRO_5006617729" description="Secreted protein" evidence="1">
    <location>
        <begin position="20"/>
        <end position="77"/>
    </location>
</feature>